<feature type="domain" description="BPTI/Kunitz inhibitor" evidence="3">
    <location>
        <begin position="30"/>
        <end position="80"/>
    </location>
</feature>
<dbReference type="InterPro" id="IPR036880">
    <property type="entry name" value="Kunitz_BPTI_sf"/>
</dbReference>
<proteinExistence type="predicted"/>
<feature type="compositionally biased region" description="Basic and acidic residues" evidence="1">
    <location>
        <begin position="147"/>
        <end position="159"/>
    </location>
</feature>
<reference evidence="4" key="1">
    <citation type="journal article" date="2016" name="Ticks Tick Borne Dis.">
        <title>De novo assembly and annotation of the salivary gland transcriptome of Rhipicephalus appendiculatus male and female ticks during blood feeding.</title>
        <authorList>
            <person name="de Castro M.H."/>
            <person name="de Klerk D."/>
            <person name="Pienaar R."/>
            <person name="Latif A.A."/>
            <person name="Rees D.J."/>
            <person name="Mans B.J."/>
        </authorList>
    </citation>
    <scope>NUCLEOTIDE SEQUENCE</scope>
    <source>
        <tissue evidence="4">Salivary glands</tissue>
    </source>
</reference>
<feature type="region of interest" description="Disordered" evidence="1">
    <location>
        <begin position="136"/>
        <end position="159"/>
    </location>
</feature>
<evidence type="ECO:0000256" key="1">
    <source>
        <dbReference type="SAM" id="MobiDB-lite"/>
    </source>
</evidence>
<evidence type="ECO:0000259" key="3">
    <source>
        <dbReference type="Pfam" id="PF00014"/>
    </source>
</evidence>
<feature type="signal peptide" evidence="2">
    <location>
        <begin position="1"/>
        <end position="18"/>
    </location>
</feature>
<feature type="chain" id="PRO_5007286014" evidence="2">
    <location>
        <begin position="19"/>
        <end position="159"/>
    </location>
</feature>
<accession>A0A131YTT5</accession>
<evidence type="ECO:0000256" key="2">
    <source>
        <dbReference type="SAM" id="SignalP"/>
    </source>
</evidence>
<dbReference type="InterPro" id="IPR002223">
    <property type="entry name" value="Kunitz_BPTI"/>
</dbReference>
<dbReference type="Pfam" id="PF00014">
    <property type="entry name" value="Kunitz_BPTI"/>
    <property type="match status" value="1"/>
</dbReference>
<name>A0A131YTT5_RHIAP</name>
<evidence type="ECO:0000313" key="4">
    <source>
        <dbReference type="EMBL" id="JAP81962.1"/>
    </source>
</evidence>
<dbReference type="EMBL" id="GEDV01006595">
    <property type="protein sequence ID" value="JAP81962.1"/>
    <property type="molecule type" value="Transcribed_RNA"/>
</dbReference>
<dbReference type="GO" id="GO:0004867">
    <property type="term" value="F:serine-type endopeptidase inhibitor activity"/>
    <property type="evidence" value="ECO:0007669"/>
    <property type="project" value="InterPro"/>
</dbReference>
<keyword evidence="2" id="KW-0732">Signal</keyword>
<protein>
    <submittedName>
        <fullName evidence="4">Pancreatic trypsin inhibitor</fullName>
    </submittedName>
</protein>
<dbReference type="SUPFAM" id="SSF57362">
    <property type="entry name" value="BPTI-like"/>
    <property type="match status" value="2"/>
</dbReference>
<organism evidence="4">
    <name type="scientific">Rhipicephalus appendiculatus</name>
    <name type="common">Brown ear tick</name>
    <dbReference type="NCBI Taxonomy" id="34631"/>
    <lineage>
        <taxon>Eukaryota</taxon>
        <taxon>Metazoa</taxon>
        <taxon>Ecdysozoa</taxon>
        <taxon>Arthropoda</taxon>
        <taxon>Chelicerata</taxon>
        <taxon>Arachnida</taxon>
        <taxon>Acari</taxon>
        <taxon>Parasitiformes</taxon>
        <taxon>Ixodida</taxon>
        <taxon>Ixodoidea</taxon>
        <taxon>Ixodidae</taxon>
        <taxon>Rhipicephalinae</taxon>
        <taxon>Rhipicephalus</taxon>
        <taxon>Rhipicephalus</taxon>
    </lineage>
</organism>
<dbReference type="Gene3D" id="4.10.410.10">
    <property type="entry name" value="Pancreatic trypsin inhibitor Kunitz domain"/>
    <property type="match status" value="2"/>
</dbReference>
<sequence length="159" mass="18170">MLVLLLAIFTAACAPCIAVKSDLSGRCTFKPKDLGNEICHHPKTAWYFNNSTSKCKVLKNVCKTDEPMFRSKKECKQECEKSVSRPKMPRLCRQQPQKGKCKADFSRWFWSSGQGCREYRGCYTGGFFNQKQCRQKCGGTPTWSKPKPRENPKLRSTAE</sequence>
<dbReference type="AlphaFoldDB" id="A0A131YTT5"/>